<keyword evidence="3" id="KW-1185">Reference proteome</keyword>
<organism evidence="2 3">
    <name type="scientific">Fusarium poae</name>
    <dbReference type="NCBI Taxonomy" id="36050"/>
    <lineage>
        <taxon>Eukaryota</taxon>
        <taxon>Fungi</taxon>
        <taxon>Dikarya</taxon>
        <taxon>Ascomycota</taxon>
        <taxon>Pezizomycotina</taxon>
        <taxon>Sordariomycetes</taxon>
        <taxon>Hypocreomycetidae</taxon>
        <taxon>Hypocreales</taxon>
        <taxon>Nectriaceae</taxon>
        <taxon>Fusarium</taxon>
    </lineage>
</organism>
<dbReference type="Proteomes" id="UP000091967">
    <property type="component" value="Unassembled WGS sequence"/>
</dbReference>
<reference evidence="2 3" key="1">
    <citation type="submission" date="2016-06" db="EMBL/GenBank/DDBJ databases">
        <title>Living apart together: crosstalk between the core and supernumerary genomes in a fungal plant pathogen.</title>
        <authorList>
            <person name="Vanheule A."/>
            <person name="Audenaert K."/>
            <person name="Warris S."/>
            <person name="Van De Geest H."/>
            <person name="Schijlen E."/>
            <person name="Hofte M."/>
            <person name="De Saeger S."/>
            <person name="Haesaert G."/>
            <person name="Waalwijk C."/>
            <person name="Van Der Lee T."/>
        </authorList>
    </citation>
    <scope>NUCLEOTIDE SEQUENCE [LARGE SCALE GENOMIC DNA]</scope>
    <source>
        <strain evidence="2 3">2516</strain>
    </source>
</reference>
<evidence type="ECO:0000313" key="3">
    <source>
        <dbReference type="Proteomes" id="UP000091967"/>
    </source>
</evidence>
<dbReference type="InterPro" id="IPR010730">
    <property type="entry name" value="HET"/>
</dbReference>
<feature type="domain" description="Heterokaryon incompatibility" evidence="1">
    <location>
        <begin position="67"/>
        <end position="217"/>
    </location>
</feature>
<dbReference type="PANTHER" id="PTHR33112">
    <property type="entry name" value="DOMAIN PROTEIN, PUTATIVE-RELATED"/>
    <property type="match status" value="1"/>
</dbReference>
<dbReference type="PANTHER" id="PTHR33112:SF10">
    <property type="entry name" value="TOL"/>
    <property type="match status" value="1"/>
</dbReference>
<gene>
    <name evidence="2" type="ORF">FPOA_14097</name>
</gene>
<name>A0A1B8A3N2_FUSPO</name>
<accession>A0A1B8A3N2</accession>
<dbReference type="AlphaFoldDB" id="A0A1B8A3N2"/>
<dbReference type="Pfam" id="PF06985">
    <property type="entry name" value="HET"/>
    <property type="match status" value="1"/>
</dbReference>
<protein>
    <recommendedName>
        <fullName evidence="1">Heterokaryon incompatibility domain-containing protein</fullName>
    </recommendedName>
</protein>
<comment type="caution">
    <text evidence="2">The sequence shown here is derived from an EMBL/GenBank/DDBJ whole genome shotgun (WGS) entry which is preliminary data.</text>
</comment>
<dbReference type="EMBL" id="LYXU01000176">
    <property type="protein sequence ID" value="OBS15086.1"/>
    <property type="molecule type" value="Genomic_DNA"/>
</dbReference>
<evidence type="ECO:0000259" key="1">
    <source>
        <dbReference type="Pfam" id="PF06985"/>
    </source>
</evidence>
<proteinExistence type="predicted"/>
<sequence length="548" mass="62178">MSRMDQTTLIRAWLQICDDGLCGSDVTCRPAADRPLPTRLVDLHSVNDGDVKVVKKPVDNLTSDVDYVALSHCWGDLPMEDRDKWQFKGGVEATFRLEDLPKTFRDAIELTRSIGKQYIWIDSLCINQGDEKDWIKESETMHEVFKNAYCTIAATSSKDSHQGFLQESMTIPRGLDSSVDLESAASDSPAACRLFADYFQDSVENGILNTRAWVLQERALSRRIIHFTEQQPFWECGGGMTCAALRSEGYMKNGEKSFWSDPEFPMSLADRDGTAKIKLFQLLFKKYSSSCLTKMTDRPIAVKSLASALAQTIERCKVENGIFSRPPFLQRSLLWCRDKNIVDCHDQGPSDSCCDTDYRIDFQNMNISQPQTWSWMAYHGSIDYLEVGKGVVEWNTSVKLSKTTTDSSRILLTCRVVKLELEAVEPKQEGRHGPYRLYQKLGSHKSGQEDTVRHHGHPNNDGVVGELRFDKTTKRIPEGVRCALLGRTCYKPSWSEDKKDTEDEEDSDKKYYIFLLVGETTPLERIGVGWVCQSVLNFNGENDVKEII</sequence>
<evidence type="ECO:0000313" key="2">
    <source>
        <dbReference type="EMBL" id="OBS15086.1"/>
    </source>
</evidence>
<dbReference type="STRING" id="36050.A0A1B8A3N2"/>